<evidence type="ECO:0000256" key="7">
    <source>
        <dbReference type="ARBA" id="ARBA00023004"/>
    </source>
</evidence>
<name>Q01YC1_SOLUE</name>
<evidence type="ECO:0000256" key="1">
    <source>
        <dbReference type="ARBA" id="ARBA00004141"/>
    </source>
</evidence>
<sequence length="286" mass="30059" precursor="true">MHQRNVDPGLRRFAVLLACCTFGLVIAGALVTSNDAALSVPDWPFSWGRLVPTLEGGIRYEFTHRVMALLAAIFTTILAVRLRTRLAWTALGLVLGQAALGGMVVKFVTPAWATIGHACLAQLYFAVVTAIVVDQYVDGSAPGGFRSPAPVVAAVALFAQTILGAAVRYNVVIPVAHIAGAAVATILVMWAGLSILMQHMENAALRRPAMALLTITFSQVFLGIGAYMARVAFAGAPQPMPMVVWFTVAHVAVGSLALGAAVALAMIVYRQPRNQAVMANGGIAIA</sequence>
<dbReference type="HOGENOM" id="CLU_041525_2_0_0"/>
<evidence type="ECO:0000256" key="4">
    <source>
        <dbReference type="ARBA" id="ARBA00022723"/>
    </source>
</evidence>
<dbReference type="eggNOG" id="COG1612">
    <property type="taxonomic scope" value="Bacteria"/>
</dbReference>
<evidence type="ECO:0000256" key="8">
    <source>
        <dbReference type="ARBA" id="ARBA00023133"/>
    </source>
</evidence>
<dbReference type="PANTHER" id="PTHR35457:SF1">
    <property type="entry name" value="HEME A SYNTHASE"/>
    <property type="match status" value="1"/>
</dbReference>
<keyword evidence="2" id="KW-1003">Cell membrane</keyword>
<evidence type="ECO:0000256" key="10">
    <source>
        <dbReference type="ARBA" id="ARBA00023157"/>
    </source>
</evidence>
<keyword evidence="5 12" id="KW-1133">Transmembrane helix</keyword>
<evidence type="ECO:0000256" key="11">
    <source>
        <dbReference type="ARBA" id="ARBA00023444"/>
    </source>
</evidence>
<feature type="transmembrane region" description="Helical" evidence="12">
    <location>
        <begin position="149"/>
        <end position="169"/>
    </location>
</feature>
<keyword evidence="10" id="KW-1015">Disulfide bond</keyword>
<proteinExistence type="predicted"/>
<dbReference type="GO" id="GO:0016491">
    <property type="term" value="F:oxidoreductase activity"/>
    <property type="evidence" value="ECO:0007669"/>
    <property type="project" value="UniProtKB-KW"/>
</dbReference>
<dbReference type="Pfam" id="PF02628">
    <property type="entry name" value="COX15-CtaA"/>
    <property type="match status" value="1"/>
</dbReference>
<keyword evidence="4" id="KW-0479">Metal-binding</keyword>
<dbReference type="EMBL" id="CP000473">
    <property type="protein sequence ID" value="ABJ85344.1"/>
    <property type="molecule type" value="Genomic_DNA"/>
</dbReference>
<keyword evidence="8" id="KW-0350">Heme biosynthesis</keyword>
<feature type="transmembrane region" description="Helical" evidence="12">
    <location>
        <begin position="87"/>
        <end position="109"/>
    </location>
</feature>
<dbReference type="GO" id="GO:0016020">
    <property type="term" value="C:membrane"/>
    <property type="evidence" value="ECO:0007669"/>
    <property type="project" value="UniProtKB-SubCell"/>
</dbReference>
<feature type="transmembrane region" description="Helical" evidence="12">
    <location>
        <begin position="242"/>
        <end position="269"/>
    </location>
</feature>
<dbReference type="InParanoid" id="Q01YC1"/>
<evidence type="ECO:0000313" key="13">
    <source>
        <dbReference type="EMBL" id="ABJ85344.1"/>
    </source>
</evidence>
<evidence type="ECO:0000256" key="9">
    <source>
        <dbReference type="ARBA" id="ARBA00023136"/>
    </source>
</evidence>
<dbReference type="InterPro" id="IPR003780">
    <property type="entry name" value="COX15/CtaA_fam"/>
</dbReference>
<feature type="transmembrane region" description="Helical" evidence="12">
    <location>
        <begin position="209"/>
        <end position="230"/>
    </location>
</feature>
<feature type="transmembrane region" description="Helical" evidence="12">
    <location>
        <begin position="12"/>
        <end position="31"/>
    </location>
</feature>
<dbReference type="GO" id="GO:0006784">
    <property type="term" value="P:heme A biosynthetic process"/>
    <property type="evidence" value="ECO:0007669"/>
    <property type="project" value="InterPro"/>
</dbReference>
<evidence type="ECO:0000256" key="12">
    <source>
        <dbReference type="SAM" id="Phobius"/>
    </source>
</evidence>
<comment type="subcellular location">
    <subcellularLocation>
        <location evidence="1">Membrane</location>
        <topology evidence="1">Multi-pass membrane protein</topology>
    </subcellularLocation>
</comment>
<keyword evidence="3 12" id="KW-0812">Transmembrane</keyword>
<dbReference type="InterPro" id="IPR050450">
    <property type="entry name" value="COX15/CtaA_HemeA_synthase"/>
</dbReference>
<evidence type="ECO:0000256" key="5">
    <source>
        <dbReference type="ARBA" id="ARBA00022989"/>
    </source>
</evidence>
<evidence type="ECO:0000256" key="3">
    <source>
        <dbReference type="ARBA" id="ARBA00022692"/>
    </source>
</evidence>
<keyword evidence="6" id="KW-0560">Oxidoreductase</keyword>
<feature type="transmembrane region" description="Helical" evidence="12">
    <location>
        <begin position="62"/>
        <end position="80"/>
    </location>
</feature>
<feature type="transmembrane region" description="Helical" evidence="12">
    <location>
        <begin position="175"/>
        <end position="197"/>
    </location>
</feature>
<reference evidence="13" key="1">
    <citation type="submission" date="2006-10" db="EMBL/GenBank/DDBJ databases">
        <title>Complete sequence of Solibacter usitatus Ellin6076.</title>
        <authorList>
            <consortium name="US DOE Joint Genome Institute"/>
            <person name="Copeland A."/>
            <person name="Lucas S."/>
            <person name="Lapidus A."/>
            <person name="Barry K."/>
            <person name="Detter J.C."/>
            <person name="Glavina del Rio T."/>
            <person name="Hammon N."/>
            <person name="Israni S."/>
            <person name="Dalin E."/>
            <person name="Tice H."/>
            <person name="Pitluck S."/>
            <person name="Thompson L.S."/>
            <person name="Brettin T."/>
            <person name="Bruce D."/>
            <person name="Han C."/>
            <person name="Tapia R."/>
            <person name="Gilna P."/>
            <person name="Schmutz J."/>
            <person name="Larimer F."/>
            <person name="Land M."/>
            <person name="Hauser L."/>
            <person name="Kyrpides N."/>
            <person name="Mikhailova N."/>
            <person name="Janssen P.H."/>
            <person name="Kuske C.R."/>
            <person name="Richardson P."/>
        </authorList>
    </citation>
    <scope>NUCLEOTIDE SEQUENCE</scope>
    <source>
        <strain evidence="13">Ellin6076</strain>
    </source>
</reference>
<gene>
    <name evidence="13" type="ordered locus">Acid_4383</name>
</gene>
<dbReference type="GO" id="GO:0046872">
    <property type="term" value="F:metal ion binding"/>
    <property type="evidence" value="ECO:0007669"/>
    <property type="project" value="UniProtKB-KW"/>
</dbReference>
<dbReference type="STRING" id="234267.Acid_4383"/>
<dbReference type="KEGG" id="sus:Acid_4383"/>
<dbReference type="PANTHER" id="PTHR35457">
    <property type="entry name" value="HEME A SYNTHASE"/>
    <property type="match status" value="1"/>
</dbReference>
<protein>
    <submittedName>
        <fullName evidence="13">Cytochrome oxidase assembly</fullName>
    </submittedName>
</protein>
<keyword evidence="7" id="KW-0408">Iron</keyword>
<organism evidence="13">
    <name type="scientific">Solibacter usitatus (strain Ellin6076)</name>
    <dbReference type="NCBI Taxonomy" id="234267"/>
    <lineage>
        <taxon>Bacteria</taxon>
        <taxon>Pseudomonadati</taxon>
        <taxon>Acidobacteriota</taxon>
        <taxon>Terriglobia</taxon>
        <taxon>Bryobacterales</taxon>
        <taxon>Solibacteraceae</taxon>
        <taxon>Candidatus Solibacter</taxon>
    </lineage>
</organism>
<feature type="transmembrane region" description="Helical" evidence="12">
    <location>
        <begin position="115"/>
        <end position="137"/>
    </location>
</feature>
<comment type="pathway">
    <text evidence="11">Porphyrin-containing compound metabolism.</text>
</comment>
<accession>Q01YC1</accession>
<evidence type="ECO:0000256" key="6">
    <source>
        <dbReference type="ARBA" id="ARBA00023002"/>
    </source>
</evidence>
<evidence type="ECO:0000256" key="2">
    <source>
        <dbReference type="ARBA" id="ARBA00022475"/>
    </source>
</evidence>
<keyword evidence="9 12" id="KW-0472">Membrane</keyword>
<dbReference type="AlphaFoldDB" id="Q01YC1"/>